<keyword evidence="4" id="KW-0597">Phosphoprotein</keyword>
<dbReference type="InterPro" id="IPR036457">
    <property type="entry name" value="PPM-type-like_dom_sf"/>
</dbReference>
<evidence type="ECO:0000256" key="5">
    <source>
        <dbReference type="ARBA" id="ARBA00022679"/>
    </source>
</evidence>
<evidence type="ECO:0000256" key="8">
    <source>
        <dbReference type="ARBA" id="ARBA00022801"/>
    </source>
</evidence>
<keyword evidence="9" id="KW-0460">Magnesium</keyword>
<sequence length="465" mass="49462">MSGDESLQRRQSPTASGPAGDADLVGIAEQVGQLTRAQGRMQALLDAVLAVGRELELPVVLREIVSAAMQLVNARYGALGVFAEGRTGLEDFIPLGLSDTEHQALADIHPPHGRGLLAHLIEQHEPLRVDDVPHHPDAVGFPTGHPPMRTLLGVAIGVHGRIYGNLYLTDRRDGKPFDEQDAAVVLALAGAAGIAIENARLYQRVRTSAEQFQRLLLPTLPDLAPFTAAAIYRPATAPDHHLGGDWYDALLLPDGACAAIVGDVLGHDLTAAAVMAQIRNMLRALLYDRLTPPSLVLDRLDDILHSITEAPVTTACLARIEPDGDGWRLHWSTAGHLPPMLLTADGRTRYLQAEPGVPLGVDTRLPRPDHTHPLTPGDTVLLFTDGLVEHPEHPLDAGLDMLAATASAHVGLPLDALCCTLADQNPGDGHDDLALLAVRTPRTGPGNGSSAAGRESTGRSRNPHP</sequence>
<evidence type="ECO:0000256" key="9">
    <source>
        <dbReference type="ARBA" id="ARBA00022842"/>
    </source>
</evidence>
<dbReference type="InterPro" id="IPR003018">
    <property type="entry name" value="GAF"/>
</dbReference>
<dbReference type="FunFam" id="3.30.450.40:FF:000052">
    <property type="entry name" value="Oxygen sensor histidine kinase response regulator DevS/DosS"/>
    <property type="match status" value="1"/>
</dbReference>
<accession>A0A917QIW1</accession>
<dbReference type="PANTHER" id="PTHR43156">
    <property type="entry name" value="STAGE II SPORULATION PROTEIN E-RELATED"/>
    <property type="match status" value="1"/>
</dbReference>
<dbReference type="GO" id="GO:0005524">
    <property type="term" value="F:ATP binding"/>
    <property type="evidence" value="ECO:0007669"/>
    <property type="project" value="UniProtKB-ARBA"/>
</dbReference>
<dbReference type="EMBL" id="BMPQ01000002">
    <property type="protein sequence ID" value="GGK51910.1"/>
    <property type="molecule type" value="Genomic_DNA"/>
</dbReference>
<evidence type="ECO:0000256" key="3">
    <source>
        <dbReference type="ARBA" id="ARBA00022490"/>
    </source>
</evidence>
<evidence type="ECO:0000256" key="7">
    <source>
        <dbReference type="ARBA" id="ARBA00022777"/>
    </source>
</evidence>
<dbReference type="GO" id="GO:0000155">
    <property type="term" value="F:phosphorelay sensor kinase activity"/>
    <property type="evidence" value="ECO:0007669"/>
    <property type="project" value="UniProtKB-ARBA"/>
</dbReference>
<dbReference type="Pfam" id="PF13185">
    <property type="entry name" value="GAF_2"/>
    <property type="match status" value="1"/>
</dbReference>
<dbReference type="PANTHER" id="PTHR43156:SF2">
    <property type="entry name" value="STAGE II SPORULATION PROTEIN E"/>
    <property type="match status" value="1"/>
</dbReference>
<dbReference type="GO" id="GO:0019826">
    <property type="term" value="F:oxygen sensor activity"/>
    <property type="evidence" value="ECO:0007669"/>
    <property type="project" value="UniProtKB-ARBA"/>
</dbReference>
<keyword evidence="10" id="KW-0408">Iron</keyword>
<dbReference type="SMART" id="SM00065">
    <property type="entry name" value="GAF"/>
    <property type="match status" value="1"/>
</dbReference>
<evidence type="ECO:0008006" key="16">
    <source>
        <dbReference type="Google" id="ProtNLM"/>
    </source>
</evidence>
<dbReference type="InterPro" id="IPR029016">
    <property type="entry name" value="GAF-like_dom_sf"/>
</dbReference>
<dbReference type="GO" id="GO:0000287">
    <property type="term" value="F:magnesium ion binding"/>
    <property type="evidence" value="ECO:0007669"/>
    <property type="project" value="UniProtKB-ARBA"/>
</dbReference>
<feature type="domain" description="GAF" evidence="12">
    <location>
        <begin position="56"/>
        <end position="206"/>
    </location>
</feature>
<dbReference type="GO" id="GO:0016791">
    <property type="term" value="F:phosphatase activity"/>
    <property type="evidence" value="ECO:0007669"/>
    <property type="project" value="TreeGrafter"/>
</dbReference>
<dbReference type="Gene3D" id="3.60.40.10">
    <property type="entry name" value="PPM-type phosphatase domain"/>
    <property type="match status" value="1"/>
</dbReference>
<keyword evidence="5" id="KW-0808">Transferase</keyword>
<dbReference type="GO" id="GO:0070026">
    <property type="term" value="F:nitric oxide binding"/>
    <property type="evidence" value="ECO:0007669"/>
    <property type="project" value="UniProtKB-ARBA"/>
</dbReference>
<dbReference type="GO" id="GO:0019825">
    <property type="term" value="F:oxygen binding"/>
    <property type="evidence" value="ECO:0007669"/>
    <property type="project" value="UniProtKB-ARBA"/>
</dbReference>
<reference evidence="14" key="2">
    <citation type="submission" date="2020-09" db="EMBL/GenBank/DDBJ databases">
        <authorList>
            <person name="Sun Q."/>
            <person name="Ohkuma M."/>
        </authorList>
    </citation>
    <scope>NUCLEOTIDE SEQUENCE</scope>
    <source>
        <strain evidence="14">JCM 3035</strain>
    </source>
</reference>
<evidence type="ECO:0000313" key="14">
    <source>
        <dbReference type="EMBL" id="GGK51910.1"/>
    </source>
</evidence>
<keyword evidence="7" id="KW-0418">Kinase</keyword>
<dbReference type="Proteomes" id="UP000637788">
    <property type="component" value="Unassembled WGS sequence"/>
</dbReference>
<dbReference type="GO" id="GO:0070025">
    <property type="term" value="F:carbon monoxide binding"/>
    <property type="evidence" value="ECO:0007669"/>
    <property type="project" value="UniProtKB-ARBA"/>
</dbReference>
<proteinExistence type="predicted"/>
<comment type="cofactor">
    <cofactor evidence="2">
        <name>heme</name>
        <dbReference type="ChEBI" id="CHEBI:30413"/>
    </cofactor>
</comment>
<feature type="domain" description="PPM-type phosphatase" evidence="13">
    <location>
        <begin position="227"/>
        <end position="440"/>
    </location>
</feature>
<organism evidence="14 15">
    <name type="scientific">Streptomyces flaveus</name>
    <dbReference type="NCBI Taxonomy" id="66370"/>
    <lineage>
        <taxon>Bacteria</taxon>
        <taxon>Bacillati</taxon>
        <taxon>Actinomycetota</taxon>
        <taxon>Actinomycetes</taxon>
        <taxon>Kitasatosporales</taxon>
        <taxon>Streptomycetaceae</taxon>
        <taxon>Streptomyces</taxon>
        <taxon>Streptomyces aurantiacus group</taxon>
    </lineage>
</organism>
<name>A0A917QIW1_9ACTN</name>
<feature type="region of interest" description="Disordered" evidence="11">
    <location>
        <begin position="1"/>
        <end position="22"/>
    </location>
</feature>
<dbReference type="SMART" id="SM00331">
    <property type="entry name" value="PP2C_SIG"/>
    <property type="match status" value="1"/>
</dbReference>
<dbReference type="SUPFAM" id="SSF81606">
    <property type="entry name" value="PP2C-like"/>
    <property type="match status" value="1"/>
</dbReference>
<dbReference type="SUPFAM" id="SSF55781">
    <property type="entry name" value="GAF domain-like"/>
    <property type="match status" value="1"/>
</dbReference>
<comment type="cofactor">
    <cofactor evidence="1">
        <name>Mg(2+)</name>
        <dbReference type="ChEBI" id="CHEBI:18420"/>
    </cofactor>
</comment>
<evidence type="ECO:0000256" key="4">
    <source>
        <dbReference type="ARBA" id="ARBA00022553"/>
    </source>
</evidence>
<evidence type="ECO:0000256" key="6">
    <source>
        <dbReference type="ARBA" id="ARBA00022723"/>
    </source>
</evidence>
<keyword evidence="8" id="KW-0378">Hydrolase</keyword>
<evidence type="ECO:0000259" key="12">
    <source>
        <dbReference type="SMART" id="SM00065"/>
    </source>
</evidence>
<dbReference type="Gene3D" id="3.30.450.40">
    <property type="match status" value="1"/>
</dbReference>
<gene>
    <name evidence="14" type="ORF">GCM10010094_10250</name>
</gene>
<evidence type="ECO:0000259" key="13">
    <source>
        <dbReference type="SMART" id="SM00331"/>
    </source>
</evidence>
<dbReference type="AlphaFoldDB" id="A0A917QIW1"/>
<dbReference type="Pfam" id="PF07228">
    <property type="entry name" value="SpoIIE"/>
    <property type="match status" value="1"/>
</dbReference>
<evidence type="ECO:0000256" key="11">
    <source>
        <dbReference type="SAM" id="MobiDB-lite"/>
    </source>
</evidence>
<protein>
    <recommendedName>
        <fullName evidence="16">Regulatory protein</fullName>
    </recommendedName>
</protein>
<keyword evidence="15" id="KW-1185">Reference proteome</keyword>
<reference evidence="14" key="1">
    <citation type="journal article" date="2014" name="Int. J. Syst. Evol. Microbiol.">
        <title>Complete genome sequence of Corynebacterium casei LMG S-19264T (=DSM 44701T), isolated from a smear-ripened cheese.</title>
        <authorList>
            <consortium name="US DOE Joint Genome Institute (JGI-PGF)"/>
            <person name="Walter F."/>
            <person name="Albersmeier A."/>
            <person name="Kalinowski J."/>
            <person name="Ruckert C."/>
        </authorList>
    </citation>
    <scope>NUCLEOTIDE SEQUENCE</scope>
    <source>
        <strain evidence="14">JCM 3035</strain>
    </source>
</reference>
<dbReference type="GO" id="GO:0070483">
    <property type="term" value="P:detection of hypoxia"/>
    <property type="evidence" value="ECO:0007669"/>
    <property type="project" value="UniProtKB-ARBA"/>
</dbReference>
<dbReference type="InterPro" id="IPR052016">
    <property type="entry name" value="Bact_Sigma-Reg"/>
</dbReference>
<comment type="caution">
    <text evidence="14">The sequence shown here is derived from an EMBL/GenBank/DDBJ whole genome shotgun (WGS) entry which is preliminary data.</text>
</comment>
<dbReference type="InterPro" id="IPR001932">
    <property type="entry name" value="PPM-type_phosphatase-like_dom"/>
</dbReference>
<evidence type="ECO:0000256" key="1">
    <source>
        <dbReference type="ARBA" id="ARBA00001946"/>
    </source>
</evidence>
<evidence type="ECO:0000313" key="15">
    <source>
        <dbReference type="Proteomes" id="UP000637788"/>
    </source>
</evidence>
<dbReference type="RefSeq" id="WP_189320673.1">
    <property type="nucleotide sequence ID" value="NZ_BMPQ01000002.1"/>
</dbReference>
<keyword evidence="6" id="KW-0479">Metal-binding</keyword>
<evidence type="ECO:0000256" key="2">
    <source>
        <dbReference type="ARBA" id="ARBA00001971"/>
    </source>
</evidence>
<keyword evidence="3" id="KW-0963">Cytoplasm</keyword>
<dbReference type="GO" id="GO:0020037">
    <property type="term" value="F:heme binding"/>
    <property type="evidence" value="ECO:0007669"/>
    <property type="project" value="UniProtKB-ARBA"/>
</dbReference>
<feature type="region of interest" description="Disordered" evidence="11">
    <location>
        <begin position="439"/>
        <end position="465"/>
    </location>
</feature>
<evidence type="ECO:0000256" key="10">
    <source>
        <dbReference type="ARBA" id="ARBA00023004"/>
    </source>
</evidence>